<sequence length="150" mass="17032">MSPPRLDYNDAAPEGLQALLGVNEYTQTCSIDTKLKVLIELRVSQINGCAFCIDKHSQEARAQEESQQRLDCLSVWRETTFYNNREQVALAWAEVVTKLSAGQVPEGFYQKMCLEFSEKEIVDLTIIIVMMNAWNRLAISMKQGPAKRTN</sequence>
<dbReference type="GO" id="GO:0051920">
    <property type="term" value="F:peroxiredoxin activity"/>
    <property type="evidence" value="ECO:0007669"/>
    <property type="project" value="InterPro"/>
</dbReference>
<dbReference type="NCBIfam" id="TIGR00778">
    <property type="entry name" value="ahpD_dom"/>
    <property type="match status" value="1"/>
</dbReference>
<evidence type="ECO:0000313" key="2">
    <source>
        <dbReference type="EMBL" id="QDU10199.1"/>
    </source>
</evidence>
<reference evidence="2 3" key="1">
    <citation type="submission" date="2019-03" db="EMBL/GenBank/DDBJ databases">
        <title>Deep-cultivation of Planctomycetes and their phenomic and genomic characterization uncovers novel biology.</title>
        <authorList>
            <person name="Wiegand S."/>
            <person name="Jogler M."/>
            <person name="Boedeker C."/>
            <person name="Pinto D."/>
            <person name="Vollmers J."/>
            <person name="Rivas-Marin E."/>
            <person name="Kohn T."/>
            <person name="Peeters S.H."/>
            <person name="Heuer A."/>
            <person name="Rast P."/>
            <person name="Oberbeckmann S."/>
            <person name="Bunk B."/>
            <person name="Jeske O."/>
            <person name="Meyerdierks A."/>
            <person name="Storesund J.E."/>
            <person name="Kallscheuer N."/>
            <person name="Luecker S."/>
            <person name="Lage O.M."/>
            <person name="Pohl T."/>
            <person name="Merkel B.J."/>
            <person name="Hornburger P."/>
            <person name="Mueller R.-W."/>
            <person name="Bruemmer F."/>
            <person name="Labrenz M."/>
            <person name="Spormann A.M."/>
            <person name="Op den Camp H."/>
            <person name="Overmann J."/>
            <person name="Amann R."/>
            <person name="Jetten M.S.M."/>
            <person name="Mascher T."/>
            <person name="Medema M.H."/>
            <person name="Devos D.P."/>
            <person name="Kaster A.-K."/>
            <person name="Ovreas L."/>
            <person name="Rohde M."/>
            <person name="Galperin M.Y."/>
            <person name="Jogler C."/>
        </authorList>
    </citation>
    <scope>NUCLEOTIDE SEQUENCE [LARGE SCALE GENOMIC DNA]</scope>
    <source>
        <strain evidence="2 3">V202</strain>
    </source>
</reference>
<dbReference type="PANTHER" id="PTHR34846:SF10">
    <property type="entry name" value="CYTOPLASMIC PROTEIN"/>
    <property type="match status" value="1"/>
</dbReference>
<gene>
    <name evidence="2" type="ORF">V202x_35980</name>
</gene>
<protein>
    <submittedName>
        <fullName evidence="2">Carboxymuconolactone decarboxylase family protein</fullName>
    </submittedName>
</protein>
<dbReference type="AlphaFoldDB" id="A0A517WY70"/>
<dbReference type="OrthoDB" id="9801997at2"/>
<dbReference type="InterPro" id="IPR029032">
    <property type="entry name" value="AhpD-like"/>
</dbReference>
<dbReference type="SUPFAM" id="SSF69118">
    <property type="entry name" value="AhpD-like"/>
    <property type="match status" value="1"/>
</dbReference>
<dbReference type="Pfam" id="PF02627">
    <property type="entry name" value="CMD"/>
    <property type="match status" value="1"/>
</dbReference>
<feature type="domain" description="Carboxymuconolactone decarboxylase-like" evidence="1">
    <location>
        <begin position="13"/>
        <end position="94"/>
    </location>
</feature>
<dbReference type="InterPro" id="IPR003779">
    <property type="entry name" value="CMD-like"/>
</dbReference>
<dbReference type="Proteomes" id="UP000318384">
    <property type="component" value="Chromosome"/>
</dbReference>
<dbReference type="EMBL" id="CP037422">
    <property type="protein sequence ID" value="QDU10199.1"/>
    <property type="molecule type" value="Genomic_DNA"/>
</dbReference>
<organism evidence="2 3">
    <name type="scientific">Gimesia aquarii</name>
    <dbReference type="NCBI Taxonomy" id="2527964"/>
    <lineage>
        <taxon>Bacteria</taxon>
        <taxon>Pseudomonadati</taxon>
        <taxon>Planctomycetota</taxon>
        <taxon>Planctomycetia</taxon>
        <taxon>Planctomycetales</taxon>
        <taxon>Planctomycetaceae</taxon>
        <taxon>Gimesia</taxon>
    </lineage>
</organism>
<name>A0A517WY70_9PLAN</name>
<keyword evidence="3" id="KW-1185">Reference proteome</keyword>
<evidence type="ECO:0000259" key="1">
    <source>
        <dbReference type="Pfam" id="PF02627"/>
    </source>
</evidence>
<dbReference type="Gene3D" id="1.20.1290.10">
    <property type="entry name" value="AhpD-like"/>
    <property type="match status" value="1"/>
</dbReference>
<dbReference type="RefSeq" id="WP_145177664.1">
    <property type="nucleotide sequence ID" value="NZ_CP037422.1"/>
</dbReference>
<evidence type="ECO:0000313" key="3">
    <source>
        <dbReference type="Proteomes" id="UP000318384"/>
    </source>
</evidence>
<accession>A0A517WY70</accession>
<dbReference type="InterPro" id="IPR004675">
    <property type="entry name" value="AhpD_core"/>
</dbReference>
<proteinExistence type="predicted"/>
<dbReference type="PANTHER" id="PTHR34846">
    <property type="entry name" value="4-CARBOXYMUCONOLACTONE DECARBOXYLASE FAMILY PROTEIN (AFU_ORTHOLOGUE AFUA_6G11590)"/>
    <property type="match status" value="1"/>
</dbReference>